<dbReference type="Gene3D" id="3.40.50.720">
    <property type="entry name" value="NAD(P)-binding Rossmann-like Domain"/>
    <property type="match status" value="1"/>
</dbReference>
<sequence>MLDDLAKINGKTTLVTGATGGLGEEIVKLFTSSGQNVIALGRSEEKLNKIKNNSVVPVSLDLNDEEAVKKFAKEVEAFDNLILCHGIIGARPMRMLSKKFIRDVIESNLISTLDFVSNLLRANKINKPGRIVFISSISAYIGANNTVAYAASKAGCDAAFNGLARDLLKKDITVNSIAPAAIDTPLWEGNIGNAVNNIHDYPLGLGSPEDVANAVAFICLQGSKFITGETVIMDGGATWIL</sequence>
<evidence type="ECO:0000313" key="3">
    <source>
        <dbReference type="Proteomes" id="UP000066549"/>
    </source>
</evidence>
<dbReference type="Proteomes" id="UP000066549">
    <property type="component" value="Chromosome"/>
</dbReference>
<dbReference type="SUPFAM" id="SSF51735">
    <property type="entry name" value="NAD(P)-binding Rossmann-fold domains"/>
    <property type="match status" value="1"/>
</dbReference>
<organism evidence="2 3">
    <name type="scientific">Methylophilales bacterium MBRS-H7</name>
    <dbReference type="NCBI Taxonomy" id="1623450"/>
    <lineage>
        <taxon>Bacteria</taxon>
        <taxon>Pseudomonadati</taxon>
        <taxon>Pseudomonadota</taxon>
        <taxon>Betaproteobacteria</taxon>
        <taxon>Nitrosomonadales</taxon>
        <taxon>OM43 clade</taxon>
    </lineage>
</organism>
<dbReference type="GO" id="GO:0016616">
    <property type="term" value="F:oxidoreductase activity, acting on the CH-OH group of donors, NAD or NADP as acceptor"/>
    <property type="evidence" value="ECO:0007669"/>
    <property type="project" value="TreeGrafter"/>
</dbReference>
<dbReference type="EMBL" id="CP011002">
    <property type="protein sequence ID" value="AKO66301.1"/>
    <property type="molecule type" value="Genomic_DNA"/>
</dbReference>
<evidence type="ECO:0008006" key="4">
    <source>
        <dbReference type="Google" id="ProtNLM"/>
    </source>
</evidence>
<accession>A0A0H4IZB1</accession>
<gene>
    <name evidence="2" type="ORF">VI33_06460</name>
</gene>
<dbReference type="PRINTS" id="PR00081">
    <property type="entry name" value="GDHRDH"/>
</dbReference>
<dbReference type="PANTHER" id="PTHR42760">
    <property type="entry name" value="SHORT-CHAIN DEHYDROGENASES/REDUCTASES FAMILY MEMBER"/>
    <property type="match status" value="1"/>
</dbReference>
<name>A0A0H4IZB1_9PROT</name>
<dbReference type="Pfam" id="PF13561">
    <property type="entry name" value="adh_short_C2"/>
    <property type="match status" value="1"/>
</dbReference>
<protein>
    <recommendedName>
        <fullName evidence="4">Short-chain dehydrogenase</fullName>
    </recommendedName>
</protein>
<dbReference type="InterPro" id="IPR002347">
    <property type="entry name" value="SDR_fam"/>
</dbReference>
<proteinExistence type="inferred from homology"/>
<dbReference type="PANTHER" id="PTHR42760:SF78">
    <property type="entry name" value="3-OXOACYL-[ACYL-CARRIER-PROTEIN] REDUCTASE [NADH]"/>
    <property type="match status" value="1"/>
</dbReference>
<dbReference type="InterPro" id="IPR036291">
    <property type="entry name" value="NAD(P)-bd_dom_sf"/>
</dbReference>
<dbReference type="AlphaFoldDB" id="A0A0H4IZB1"/>
<keyword evidence="3" id="KW-1185">Reference proteome</keyword>
<reference evidence="2 3" key="1">
    <citation type="submission" date="2015-03" db="EMBL/GenBank/DDBJ databases">
        <title>Comparative analysis of the OM43 clade including a novel species from Red Sea uncovers genomic and metabolic diversity among marine methylotrophs.</title>
        <authorList>
            <person name="Jimenez-Infante F."/>
            <person name="Ngugi D.K."/>
            <person name="Vinu M."/>
            <person name="Alam I."/>
            <person name="Kamau A."/>
            <person name="Blom J."/>
            <person name="Bajic V.B."/>
            <person name="Stingl U."/>
        </authorList>
    </citation>
    <scope>NUCLEOTIDE SEQUENCE [LARGE SCALE GENOMIC DNA]</scope>
    <source>
        <strain evidence="2 3">MBRSH7</strain>
    </source>
</reference>
<comment type="similarity">
    <text evidence="1">Belongs to the short-chain dehydrogenases/reductases (SDR) family.</text>
</comment>
<evidence type="ECO:0000313" key="2">
    <source>
        <dbReference type="EMBL" id="AKO66301.1"/>
    </source>
</evidence>
<dbReference type="CDD" id="cd05233">
    <property type="entry name" value="SDR_c"/>
    <property type="match status" value="1"/>
</dbReference>
<evidence type="ECO:0000256" key="1">
    <source>
        <dbReference type="ARBA" id="ARBA00006484"/>
    </source>
</evidence>